<evidence type="ECO:0000313" key="2">
    <source>
        <dbReference type="Proteomes" id="UP001063166"/>
    </source>
</evidence>
<evidence type="ECO:0000313" key="1">
    <source>
        <dbReference type="EMBL" id="GLB45047.1"/>
    </source>
</evidence>
<name>A0A9P3Q1F7_LYOSH</name>
<comment type="caution">
    <text evidence="1">The sequence shown here is derived from an EMBL/GenBank/DDBJ whole genome shotgun (WGS) entry which is preliminary data.</text>
</comment>
<protein>
    <submittedName>
        <fullName evidence="1">Uncharacterized protein</fullName>
    </submittedName>
</protein>
<sequence length="100" mass="10669">MARGDTGRDGTGLRKGTCAGCTNKDDDGAGNVKDVATIARKADEMLTVSRCLQLQSNWRRLAAGRSSVNKKSVRLLLGSLALVVCLPVEYFPRKCSAAAR</sequence>
<organism evidence="1 2">
    <name type="scientific">Lyophyllum shimeji</name>
    <name type="common">Hon-shimeji</name>
    <name type="synonym">Tricholoma shimeji</name>
    <dbReference type="NCBI Taxonomy" id="47721"/>
    <lineage>
        <taxon>Eukaryota</taxon>
        <taxon>Fungi</taxon>
        <taxon>Dikarya</taxon>
        <taxon>Basidiomycota</taxon>
        <taxon>Agaricomycotina</taxon>
        <taxon>Agaricomycetes</taxon>
        <taxon>Agaricomycetidae</taxon>
        <taxon>Agaricales</taxon>
        <taxon>Tricholomatineae</taxon>
        <taxon>Lyophyllaceae</taxon>
        <taxon>Lyophyllum</taxon>
    </lineage>
</organism>
<dbReference type="EMBL" id="BRPK01000019">
    <property type="protein sequence ID" value="GLB45047.1"/>
    <property type="molecule type" value="Genomic_DNA"/>
</dbReference>
<accession>A0A9P3Q1F7</accession>
<reference evidence="1" key="1">
    <citation type="submission" date="2022-07" db="EMBL/GenBank/DDBJ databases">
        <title>The genome of Lyophyllum shimeji provides insight into the initial evolution of ectomycorrhizal fungal genome.</title>
        <authorList>
            <person name="Kobayashi Y."/>
            <person name="Shibata T."/>
            <person name="Hirakawa H."/>
            <person name="Shigenobu S."/>
            <person name="Nishiyama T."/>
            <person name="Yamada A."/>
            <person name="Hasebe M."/>
            <person name="Kawaguchi M."/>
        </authorList>
    </citation>
    <scope>NUCLEOTIDE SEQUENCE</scope>
    <source>
        <strain evidence="1">AT787</strain>
    </source>
</reference>
<dbReference type="Proteomes" id="UP001063166">
    <property type="component" value="Unassembled WGS sequence"/>
</dbReference>
<dbReference type="AlphaFoldDB" id="A0A9P3Q1F7"/>
<keyword evidence="2" id="KW-1185">Reference proteome</keyword>
<gene>
    <name evidence="1" type="ORF">LshimejAT787_1901250</name>
</gene>
<proteinExistence type="predicted"/>